<dbReference type="Pfam" id="PF01370">
    <property type="entry name" value="Epimerase"/>
    <property type="match status" value="1"/>
</dbReference>
<keyword evidence="3" id="KW-1185">Reference proteome</keyword>
<dbReference type="PANTHER" id="PTHR43245">
    <property type="entry name" value="BIFUNCTIONAL POLYMYXIN RESISTANCE PROTEIN ARNA"/>
    <property type="match status" value="1"/>
</dbReference>
<dbReference type="PANTHER" id="PTHR43245:SF52">
    <property type="entry name" value="NAD-DEPENDENT EPIMERASE_DEHYDRATASE"/>
    <property type="match status" value="1"/>
</dbReference>
<evidence type="ECO:0000259" key="1">
    <source>
        <dbReference type="Pfam" id="PF01370"/>
    </source>
</evidence>
<dbReference type="Gene3D" id="3.40.50.720">
    <property type="entry name" value="NAD(P)-binding Rossmann-like Domain"/>
    <property type="match status" value="1"/>
</dbReference>
<dbReference type="RefSeq" id="WP_213244868.1">
    <property type="nucleotide sequence ID" value="NZ_CP045806.1"/>
</dbReference>
<name>A0ABX6ILD7_9ACTN</name>
<accession>A0ABX6ILD7</accession>
<evidence type="ECO:0000313" key="3">
    <source>
        <dbReference type="Proteomes" id="UP001059836"/>
    </source>
</evidence>
<dbReference type="InterPro" id="IPR001509">
    <property type="entry name" value="Epimerase_deHydtase"/>
</dbReference>
<reference evidence="2" key="1">
    <citation type="journal article" date="2021" name="Nat. Microbiol.">
        <title>Cocultivation of an ultrasmall environmental parasitic bacterium with lytic ability against bacteria associated with wastewater foams.</title>
        <authorList>
            <person name="Batinovic S."/>
            <person name="Rose J.J.A."/>
            <person name="Ratcliffe J."/>
            <person name="Seviour R.J."/>
            <person name="Petrovski S."/>
        </authorList>
    </citation>
    <scope>NUCLEOTIDE SEQUENCE</scope>
    <source>
        <strain evidence="2">CON9</strain>
    </source>
</reference>
<gene>
    <name evidence="2" type="ORF">GII31_18570</name>
</gene>
<feature type="domain" description="NAD-dependent epimerase/dehydratase" evidence="1">
    <location>
        <begin position="16"/>
        <end position="244"/>
    </location>
</feature>
<protein>
    <submittedName>
        <fullName evidence="2">NAD-dependent epimerase/dehydratase family protein</fullName>
    </submittedName>
</protein>
<evidence type="ECO:0000313" key="2">
    <source>
        <dbReference type="EMBL" id="QHN36600.1"/>
    </source>
</evidence>
<dbReference type="InterPro" id="IPR036291">
    <property type="entry name" value="NAD(P)-bd_dom_sf"/>
</dbReference>
<dbReference type="EMBL" id="CP045809">
    <property type="protein sequence ID" value="QHN36600.1"/>
    <property type="molecule type" value="Genomic_DNA"/>
</dbReference>
<sequence length="356" mass="39003">MTGETTTSSSDSPRSVLVTGASTFLGGYLVARLAANPDIETVLAVDSRVPRKDLLRRMGRAEFMRLDIRRPAMAKAISSYNVDTVVHAATSIMEAAPHSAAIKEFNLIGSMQVCAACQRSPSVKRVVLRSTAMVYGASSKDPSHFDEGTAARREPKTGYGRDLLDVEGYVRGLARRRHDIDITIVRPQAILGPRINTRMGSYLSLPVVPTVIGMEPRLQFLHEEDALAAMEHAVLANRPGTYNVSGDGVVTLTQAIRRLGHLQLPVPKGLMAPVAGVFQDLRSAKLRSSQTDFLTYGRVLDTTRMRTEFGFVPRYTTDQTLDDFIRRGSASPVIGADTWRGFEHRVVSAAHRLVEV</sequence>
<dbReference type="SUPFAM" id="SSF51735">
    <property type="entry name" value="NAD(P)-binding Rossmann-fold domains"/>
    <property type="match status" value="1"/>
</dbReference>
<organism evidence="2 3">
    <name type="scientific">Gordonia pseudamarae</name>
    <dbReference type="NCBI Taxonomy" id="2831662"/>
    <lineage>
        <taxon>Bacteria</taxon>
        <taxon>Bacillati</taxon>
        <taxon>Actinomycetota</taxon>
        <taxon>Actinomycetes</taxon>
        <taxon>Mycobacteriales</taxon>
        <taxon>Gordoniaceae</taxon>
        <taxon>Gordonia</taxon>
    </lineage>
</organism>
<dbReference type="InterPro" id="IPR050177">
    <property type="entry name" value="Lipid_A_modif_metabolic_enz"/>
</dbReference>
<dbReference type="Proteomes" id="UP001059836">
    <property type="component" value="Chromosome"/>
</dbReference>
<proteinExistence type="predicted"/>